<feature type="domain" description="PIN" evidence="9">
    <location>
        <begin position="11"/>
        <end position="131"/>
    </location>
</feature>
<dbReference type="SUPFAM" id="SSF88723">
    <property type="entry name" value="PIN domain-like"/>
    <property type="match status" value="1"/>
</dbReference>
<dbReference type="InterPro" id="IPR002716">
    <property type="entry name" value="PIN_dom"/>
</dbReference>
<comment type="function">
    <text evidence="8">Toxic component of a toxin-antitoxin (TA) system. An RNase.</text>
</comment>
<accession>A0ABM7YIJ5</accession>
<dbReference type="InterPro" id="IPR029060">
    <property type="entry name" value="PIN-like_dom_sf"/>
</dbReference>
<organism evidence="10 11">
    <name type="scientific">Sphaerotilus microaerophilus</name>
    <dbReference type="NCBI Taxonomy" id="2914710"/>
    <lineage>
        <taxon>Bacteria</taxon>
        <taxon>Pseudomonadati</taxon>
        <taxon>Pseudomonadota</taxon>
        <taxon>Betaproteobacteria</taxon>
        <taxon>Burkholderiales</taxon>
        <taxon>Sphaerotilaceae</taxon>
        <taxon>Sphaerotilus</taxon>
    </lineage>
</organism>
<keyword evidence="11" id="KW-1185">Reference proteome</keyword>
<dbReference type="Proteomes" id="UP001057498">
    <property type="component" value="Chromosome"/>
</dbReference>
<keyword evidence="2 8" id="KW-1277">Toxin-antitoxin system</keyword>
<dbReference type="InterPro" id="IPR050556">
    <property type="entry name" value="Type_II_TA_system_RNase"/>
</dbReference>
<dbReference type="Gene3D" id="3.40.50.1010">
    <property type="entry name" value="5'-nuclease"/>
    <property type="match status" value="1"/>
</dbReference>
<protein>
    <recommendedName>
        <fullName evidence="8">Ribonuclease VapC</fullName>
        <shortName evidence="8">RNase VapC</shortName>
        <ecNumber evidence="8">3.1.-.-</ecNumber>
    </recommendedName>
    <alternativeName>
        <fullName evidence="8">Toxin VapC</fullName>
    </alternativeName>
</protein>
<evidence type="ECO:0000256" key="6">
    <source>
        <dbReference type="ARBA" id="ARBA00022842"/>
    </source>
</evidence>
<evidence type="ECO:0000256" key="8">
    <source>
        <dbReference type="HAMAP-Rule" id="MF_00265"/>
    </source>
</evidence>
<evidence type="ECO:0000256" key="5">
    <source>
        <dbReference type="ARBA" id="ARBA00022801"/>
    </source>
</evidence>
<proteinExistence type="inferred from homology"/>
<evidence type="ECO:0000259" key="9">
    <source>
        <dbReference type="Pfam" id="PF01850"/>
    </source>
</evidence>
<keyword evidence="4 8" id="KW-0479">Metal-binding</keyword>
<evidence type="ECO:0000256" key="7">
    <source>
        <dbReference type="ARBA" id="ARBA00038093"/>
    </source>
</evidence>
<evidence type="ECO:0000313" key="11">
    <source>
        <dbReference type="Proteomes" id="UP001057498"/>
    </source>
</evidence>
<keyword evidence="8" id="KW-0800">Toxin</keyword>
<keyword evidence="6 8" id="KW-0460">Magnesium</keyword>
<comment type="similarity">
    <text evidence="7 8">Belongs to the PINc/VapC protein family.</text>
</comment>
<dbReference type="HAMAP" id="MF_00265">
    <property type="entry name" value="VapC_Nob1"/>
    <property type="match status" value="1"/>
</dbReference>
<keyword evidence="3 8" id="KW-0540">Nuclease</keyword>
<evidence type="ECO:0000313" key="10">
    <source>
        <dbReference type="EMBL" id="BDI04149.1"/>
    </source>
</evidence>
<reference evidence="10" key="1">
    <citation type="submission" date="2022-04" db="EMBL/GenBank/DDBJ databases">
        <title>Whole genome sequence of Sphaerotilus sp. FB-5.</title>
        <authorList>
            <person name="Takeda M."/>
            <person name="Narihara S."/>
            <person name="Akimoto M."/>
            <person name="Akimoto R."/>
            <person name="Nishiyashiki S."/>
            <person name="Murakami T."/>
        </authorList>
    </citation>
    <scope>NUCLEOTIDE SEQUENCE</scope>
    <source>
        <strain evidence="10">FB-5</strain>
    </source>
</reference>
<gene>
    <name evidence="10" type="primary">vapC_4</name>
    <name evidence="8" type="synonym">vapC</name>
    <name evidence="10" type="ORF">CATMQ487_11190</name>
</gene>
<dbReference type="CDD" id="cd18740">
    <property type="entry name" value="PIN_VapC4-5_FitB-like"/>
    <property type="match status" value="1"/>
</dbReference>
<name>A0ABM7YIJ5_9BURK</name>
<sequence>MARTPEADRWMLDTNTASFIIRGASPGLKQRLRAIPLSDLRISAVTEGELLYGLARKPQATALKAAVHAFLQHVETLSWDSAAAQHYATLRARQEAAGRPLGGMDTMIAAHALAQNCILVTNDQAFRRVDGLVVEDWLDG</sequence>
<evidence type="ECO:0000256" key="3">
    <source>
        <dbReference type="ARBA" id="ARBA00022722"/>
    </source>
</evidence>
<evidence type="ECO:0000256" key="2">
    <source>
        <dbReference type="ARBA" id="ARBA00022649"/>
    </source>
</evidence>
<feature type="binding site" evidence="8">
    <location>
        <position position="105"/>
    </location>
    <ligand>
        <name>Mg(2+)</name>
        <dbReference type="ChEBI" id="CHEBI:18420"/>
    </ligand>
</feature>
<evidence type="ECO:0000256" key="1">
    <source>
        <dbReference type="ARBA" id="ARBA00001946"/>
    </source>
</evidence>
<feature type="binding site" evidence="8">
    <location>
        <position position="13"/>
    </location>
    <ligand>
        <name>Mg(2+)</name>
        <dbReference type="ChEBI" id="CHEBI:18420"/>
    </ligand>
</feature>
<dbReference type="EC" id="3.1.-.-" evidence="8"/>
<dbReference type="RefSeq" id="WP_251972294.1">
    <property type="nucleotide sequence ID" value="NZ_AP025730.1"/>
</dbReference>
<keyword evidence="5 8" id="KW-0378">Hydrolase</keyword>
<comment type="cofactor">
    <cofactor evidence="1 8">
        <name>Mg(2+)</name>
        <dbReference type="ChEBI" id="CHEBI:18420"/>
    </cofactor>
</comment>
<evidence type="ECO:0000256" key="4">
    <source>
        <dbReference type="ARBA" id="ARBA00022723"/>
    </source>
</evidence>
<dbReference type="PANTHER" id="PTHR33653:SF1">
    <property type="entry name" value="RIBONUCLEASE VAPC2"/>
    <property type="match status" value="1"/>
</dbReference>
<dbReference type="Pfam" id="PF01850">
    <property type="entry name" value="PIN"/>
    <property type="match status" value="1"/>
</dbReference>
<dbReference type="EMBL" id="AP025730">
    <property type="protein sequence ID" value="BDI04149.1"/>
    <property type="molecule type" value="Genomic_DNA"/>
</dbReference>
<dbReference type="InterPro" id="IPR022907">
    <property type="entry name" value="VapC_family"/>
</dbReference>
<dbReference type="PANTHER" id="PTHR33653">
    <property type="entry name" value="RIBONUCLEASE VAPC2"/>
    <property type="match status" value="1"/>
</dbReference>